<gene>
    <name evidence="1" type="ORF">ILYODFUR_028864</name>
</gene>
<proteinExistence type="predicted"/>
<accession>A0ABV0TD30</accession>
<comment type="caution">
    <text evidence="1">The sequence shown here is derived from an EMBL/GenBank/DDBJ whole genome shotgun (WGS) entry which is preliminary data.</text>
</comment>
<sequence length="108" mass="12615">MTKPYAIKKNVFETFKKMFHQMKLADFAVLISISATGQKEEEKVKAIFFMCKSKLIYLCFSVRPIVNPFSLAKYFNTINKYSLFPSEPVWMLRPELLLCDLSPSRPHN</sequence>
<dbReference type="Proteomes" id="UP001482620">
    <property type="component" value="Unassembled WGS sequence"/>
</dbReference>
<dbReference type="EMBL" id="JAHRIQ010027187">
    <property type="protein sequence ID" value="MEQ2230399.1"/>
    <property type="molecule type" value="Genomic_DNA"/>
</dbReference>
<name>A0ABV0TD30_9TELE</name>
<evidence type="ECO:0000313" key="2">
    <source>
        <dbReference type="Proteomes" id="UP001482620"/>
    </source>
</evidence>
<reference evidence="1 2" key="1">
    <citation type="submission" date="2021-06" db="EMBL/GenBank/DDBJ databases">
        <authorList>
            <person name="Palmer J.M."/>
        </authorList>
    </citation>
    <scope>NUCLEOTIDE SEQUENCE [LARGE SCALE GENOMIC DNA]</scope>
    <source>
        <strain evidence="2">if_2019</strain>
        <tissue evidence="1">Muscle</tissue>
    </source>
</reference>
<protein>
    <submittedName>
        <fullName evidence="1">Uncharacterized protein</fullName>
    </submittedName>
</protein>
<keyword evidence="2" id="KW-1185">Reference proteome</keyword>
<organism evidence="1 2">
    <name type="scientific">Ilyodon furcidens</name>
    <name type="common">goldbreast splitfin</name>
    <dbReference type="NCBI Taxonomy" id="33524"/>
    <lineage>
        <taxon>Eukaryota</taxon>
        <taxon>Metazoa</taxon>
        <taxon>Chordata</taxon>
        <taxon>Craniata</taxon>
        <taxon>Vertebrata</taxon>
        <taxon>Euteleostomi</taxon>
        <taxon>Actinopterygii</taxon>
        <taxon>Neopterygii</taxon>
        <taxon>Teleostei</taxon>
        <taxon>Neoteleostei</taxon>
        <taxon>Acanthomorphata</taxon>
        <taxon>Ovalentaria</taxon>
        <taxon>Atherinomorphae</taxon>
        <taxon>Cyprinodontiformes</taxon>
        <taxon>Goodeidae</taxon>
        <taxon>Ilyodon</taxon>
    </lineage>
</organism>
<evidence type="ECO:0000313" key="1">
    <source>
        <dbReference type="EMBL" id="MEQ2230399.1"/>
    </source>
</evidence>